<organism evidence="1 2">
    <name type="scientific">Pandoraea communis</name>
    <dbReference type="NCBI Taxonomy" id="2508297"/>
    <lineage>
        <taxon>Bacteria</taxon>
        <taxon>Pseudomonadati</taxon>
        <taxon>Pseudomonadota</taxon>
        <taxon>Betaproteobacteria</taxon>
        <taxon>Burkholderiales</taxon>
        <taxon>Burkholderiaceae</taxon>
        <taxon>Pandoraea</taxon>
    </lineage>
</organism>
<evidence type="ECO:0000313" key="1">
    <source>
        <dbReference type="EMBL" id="VVE51594.1"/>
    </source>
</evidence>
<reference evidence="1 2" key="1">
    <citation type="submission" date="2019-08" db="EMBL/GenBank/DDBJ databases">
        <authorList>
            <person name="Peeters C."/>
        </authorList>
    </citation>
    <scope>NUCLEOTIDE SEQUENCE [LARGE SCALE GENOMIC DNA]</scope>
    <source>
        <strain evidence="1 2">LMG 31111</strain>
    </source>
</reference>
<gene>
    <name evidence="1" type="ORF">PCO31111_04756</name>
</gene>
<evidence type="ECO:0000313" key="2">
    <source>
        <dbReference type="Proteomes" id="UP000383971"/>
    </source>
</evidence>
<proteinExistence type="predicted"/>
<sequence length="154" mass="17075">MSRSKKPRKRYVPRQCGSGVPLVMRASIAREPVTDEYAGELEMVVLSAFDAVVVHGHGTRREWDCLARALNHSWVLASNGIGAEAAPVLERAKEAMRRARDRFTNGGRIGFDGEGNRDLRAALDLWGEQLRMCTVGEVDAATRAVEKHYWSVPA</sequence>
<name>A0A5E4YRT2_9BURK</name>
<protein>
    <submittedName>
        <fullName evidence="1">Uncharacterized protein</fullName>
    </submittedName>
</protein>
<dbReference type="Proteomes" id="UP000383971">
    <property type="component" value="Unassembled WGS sequence"/>
</dbReference>
<keyword evidence="2" id="KW-1185">Reference proteome</keyword>
<accession>A0A5E4YRT2</accession>
<dbReference type="AlphaFoldDB" id="A0A5E4YRT2"/>
<dbReference type="EMBL" id="CABPSE010000024">
    <property type="protein sequence ID" value="VVE51594.1"/>
    <property type="molecule type" value="Genomic_DNA"/>
</dbReference>